<dbReference type="EMBL" id="LLKB01000001">
    <property type="protein sequence ID" value="KQC85710.1"/>
    <property type="molecule type" value="Genomic_DNA"/>
</dbReference>
<reference evidence="2 3" key="1">
    <citation type="submission" date="2015-10" db="EMBL/GenBank/DDBJ databases">
        <title>Butyribacter intestini gen. nov., sp. nov., a butyric acid-producing bacterium of the family Lachnospiraceae isolated from the human faeces.</title>
        <authorList>
            <person name="Zou Y."/>
            <person name="Xue W."/>
            <person name="Luo G."/>
            <person name="Lv M."/>
        </authorList>
    </citation>
    <scope>NUCLEOTIDE SEQUENCE [LARGE SCALE GENOMIC DNA]</scope>
    <source>
        <strain evidence="2 3">TF01-11</strain>
    </source>
</reference>
<evidence type="ECO:0008006" key="4">
    <source>
        <dbReference type="Google" id="ProtNLM"/>
    </source>
</evidence>
<keyword evidence="1" id="KW-0812">Transmembrane</keyword>
<accession>A0AAW3JTK5</accession>
<feature type="transmembrane region" description="Helical" evidence="1">
    <location>
        <begin position="33"/>
        <end position="53"/>
    </location>
</feature>
<sequence>MQIRKIGCFRNRQNISFVKNKLLYEKKVNYKKIYREIFVILMTRCYTLIIMIICDKDKLDGKRCNAAPDFVIEIVSPGNPADDYIRKLYYYKNTNYFA</sequence>
<keyword evidence="1" id="KW-1133">Transmembrane helix</keyword>
<evidence type="ECO:0000313" key="3">
    <source>
        <dbReference type="Proteomes" id="UP000050833"/>
    </source>
</evidence>
<name>A0AAW3JTK5_9FIRM</name>
<protein>
    <recommendedName>
        <fullName evidence="4">Restriction endonuclease domain-containing protein</fullName>
    </recommendedName>
</protein>
<keyword evidence="3" id="KW-1185">Reference proteome</keyword>
<gene>
    <name evidence="2" type="ORF">APZ18_00410</name>
</gene>
<dbReference type="InterPro" id="IPR011335">
    <property type="entry name" value="Restrct_endonuc-II-like"/>
</dbReference>
<dbReference type="AlphaFoldDB" id="A0AAW3JTK5"/>
<dbReference type="Gene3D" id="3.90.1570.10">
    <property type="entry name" value="tt1808, chain A"/>
    <property type="match status" value="1"/>
</dbReference>
<proteinExistence type="predicted"/>
<evidence type="ECO:0000313" key="2">
    <source>
        <dbReference type="EMBL" id="KQC85710.1"/>
    </source>
</evidence>
<evidence type="ECO:0000256" key="1">
    <source>
        <dbReference type="SAM" id="Phobius"/>
    </source>
</evidence>
<keyword evidence="1" id="KW-0472">Membrane</keyword>
<dbReference type="SUPFAM" id="SSF52980">
    <property type="entry name" value="Restriction endonuclease-like"/>
    <property type="match status" value="1"/>
</dbReference>
<comment type="caution">
    <text evidence="2">The sequence shown here is derived from an EMBL/GenBank/DDBJ whole genome shotgun (WGS) entry which is preliminary data.</text>
</comment>
<dbReference type="Proteomes" id="UP000050833">
    <property type="component" value="Unassembled WGS sequence"/>
</dbReference>
<dbReference type="InterPro" id="IPR012296">
    <property type="entry name" value="Nuclease_put_TT1808"/>
</dbReference>
<organism evidence="2 3">
    <name type="scientific">Butyribacter intestini</name>
    <dbReference type="NCBI Taxonomy" id="1703332"/>
    <lineage>
        <taxon>Bacteria</taxon>
        <taxon>Bacillati</taxon>
        <taxon>Bacillota</taxon>
        <taxon>Clostridia</taxon>
        <taxon>Lachnospirales</taxon>
        <taxon>Lachnospiraceae</taxon>
        <taxon>Butyribacter</taxon>
    </lineage>
</organism>